<accession>A0ABY2KPA5</accession>
<organism evidence="3 4">
    <name type="scientific">Pseudotabrizicola sediminis</name>
    <dbReference type="NCBI Taxonomy" id="2486418"/>
    <lineage>
        <taxon>Bacteria</taxon>
        <taxon>Pseudomonadati</taxon>
        <taxon>Pseudomonadota</taxon>
        <taxon>Alphaproteobacteria</taxon>
        <taxon>Rhodobacterales</taxon>
        <taxon>Paracoccaceae</taxon>
        <taxon>Pseudotabrizicola</taxon>
    </lineage>
</organism>
<feature type="signal peptide" evidence="1">
    <location>
        <begin position="1"/>
        <end position="19"/>
    </location>
</feature>
<dbReference type="EMBL" id="RPEM01000002">
    <property type="protein sequence ID" value="TGD44535.1"/>
    <property type="molecule type" value="Genomic_DNA"/>
</dbReference>
<evidence type="ECO:0000259" key="2">
    <source>
        <dbReference type="Pfam" id="PF13609"/>
    </source>
</evidence>
<dbReference type="Proteomes" id="UP000297741">
    <property type="component" value="Unassembled WGS sequence"/>
</dbReference>
<evidence type="ECO:0000256" key="1">
    <source>
        <dbReference type="SAM" id="SignalP"/>
    </source>
</evidence>
<evidence type="ECO:0000313" key="4">
    <source>
        <dbReference type="Proteomes" id="UP000297741"/>
    </source>
</evidence>
<comment type="caution">
    <text evidence="3">The sequence shown here is derived from an EMBL/GenBank/DDBJ whole genome shotgun (WGS) entry which is preliminary data.</text>
</comment>
<feature type="domain" description="Porin" evidence="2">
    <location>
        <begin position="7"/>
        <end position="310"/>
    </location>
</feature>
<dbReference type="Pfam" id="PF13609">
    <property type="entry name" value="Porin_4"/>
    <property type="match status" value="1"/>
</dbReference>
<keyword evidence="4" id="KW-1185">Reference proteome</keyword>
<dbReference type="RefSeq" id="WP_135428907.1">
    <property type="nucleotide sequence ID" value="NZ_RPEM01000002.1"/>
</dbReference>
<name>A0ABY2KPA5_9RHOB</name>
<dbReference type="SUPFAM" id="SSF56935">
    <property type="entry name" value="Porins"/>
    <property type="match status" value="1"/>
</dbReference>
<sequence>MKKVLLASTVLAMTATVAAAEITVSGSARMGVIYTEDRQKAFFDVDNKQELQFSSRIRIVFTASGETDTGLAFGGTIRADNAAGGNAGTAGSVFMSGAFGRLSMGDVNGAAEQIVGDLAGVGFTGLGDKSDNMFLGNGGIASIINDEFELPFFFDEDQTAIGVRPTALYVYSTGGLTFALSADNPGNDVNGVLERVLSVAVGYSVDSYSFGVGYESAKADGVSIDHVVASAGASFSGVDLKAVYGRSSDLDFKQYGLSASYSVDAIGVSAFHRVEDFGGDKTRYTGIGASYDLGGNAAVVGGLVNTKADGASGRNTADLGLTFSF</sequence>
<reference evidence="3 4" key="1">
    <citation type="submission" date="2018-11" db="EMBL/GenBank/DDBJ databases">
        <title>Tabrizicola sp. isolated from sediment of alpine lake.</title>
        <authorList>
            <person name="Liu Z."/>
        </authorList>
    </citation>
    <scope>NUCLEOTIDE SEQUENCE [LARGE SCALE GENOMIC DNA]</scope>
    <source>
        <strain evidence="3 4">DRYC-M-16</strain>
    </source>
</reference>
<dbReference type="InterPro" id="IPR033900">
    <property type="entry name" value="Gram_neg_porin_domain"/>
</dbReference>
<protein>
    <submittedName>
        <fullName evidence="3">Porin</fullName>
    </submittedName>
</protein>
<keyword evidence="1" id="KW-0732">Signal</keyword>
<gene>
    <name evidence="3" type="ORF">EEB11_02790</name>
</gene>
<dbReference type="InterPro" id="IPR023614">
    <property type="entry name" value="Porin_dom_sf"/>
</dbReference>
<proteinExistence type="predicted"/>
<evidence type="ECO:0000313" key="3">
    <source>
        <dbReference type="EMBL" id="TGD44535.1"/>
    </source>
</evidence>
<feature type="chain" id="PRO_5045581922" evidence="1">
    <location>
        <begin position="20"/>
        <end position="325"/>
    </location>
</feature>
<dbReference type="Gene3D" id="2.40.160.10">
    <property type="entry name" value="Porin"/>
    <property type="match status" value="1"/>
</dbReference>